<evidence type="ECO:0000256" key="3">
    <source>
        <dbReference type="ARBA" id="ARBA00022723"/>
    </source>
</evidence>
<dbReference type="InterPro" id="IPR026992">
    <property type="entry name" value="DIOX_N"/>
</dbReference>
<evidence type="ECO:0000256" key="7">
    <source>
        <dbReference type="ARBA" id="ARBA00023004"/>
    </source>
</evidence>
<evidence type="ECO:0000256" key="2">
    <source>
        <dbReference type="ARBA" id="ARBA00008056"/>
    </source>
</evidence>
<evidence type="ECO:0000256" key="5">
    <source>
        <dbReference type="ARBA" id="ARBA00022964"/>
    </source>
</evidence>
<protein>
    <submittedName>
        <fullName evidence="10">Putative oxoglutarate/iron-dependent dioxygenase, non-heme dioxygenase domain-containing protein</fullName>
    </submittedName>
</protein>
<proteinExistence type="inferred from homology"/>
<keyword evidence="4" id="KW-0847">Vitamin C</keyword>
<dbReference type="Pfam" id="PF14226">
    <property type="entry name" value="DIOX_N"/>
    <property type="match status" value="1"/>
</dbReference>
<evidence type="ECO:0000313" key="11">
    <source>
        <dbReference type="Proteomes" id="UP000265566"/>
    </source>
</evidence>
<dbReference type="Gene3D" id="2.60.120.330">
    <property type="entry name" value="B-lactam Antibiotic, Isopenicillin N Synthase, Chain"/>
    <property type="match status" value="1"/>
</dbReference>
<comment type="cofactor">
    <cofactor evidence="1">
        <name>L-ascorbate</name>
        <dbReference type="ChEBI" id="CHEBI:38290"/>
    </cofactor>
</comment>
<dbReference type="GO" id="GO:0046872">
    <property type="term" value="F:metal ion binding"/>
    <property type="evidence" value="ECO:0007669"/>
    <property type="project" value="UniProtKB-KW"/>
</dbReference>
<evidence type="ECO:0000313" key="10">
    <source>
        <dbReference type="EMBL" id="RHN48587.1"/>
    </source>
</evidence>
<dbReference type="PANTHER" id="PTHR47991">
    <property type="entry name" value="OXOGLUTARATE/IRON-DEPENDENT DIOXYGENASE"/>
    <property type="match status" value="1"/>
</dbReference>
<dbReference type="Gramene" id="rna43320">
    <property type="protein sequence ID" value="RHN48587.1"/>
    <property type="gene ID" value="gene43320"/>
</dbReference>
<keyword evidence="3 8" id="KW-0479">Metal-binding</keyword>
<evidence type="ECO:0000256" key="8">
    <source>
        <dbReference type="RuleBase" id="RU003682"/>
    </source>
</evidence>
<evidence type="ECO:0000259" key="9">
    <source>
        <dbReference type="PROSITE" id="PS51471"/>
    </source>
</evidence>
<dbReference type="InterPro" id="IPR005123">
    <property type="entry name" value="Oxoglu/Fe-dep_dioxygenase_dom"/>
</dbReference>
<feature type="domain" description="Fe2OG dioxygenase" evidence="9">
    <location>
        <begin position="187"/>
        <end position="288"/>
    </location>
</feature>
<evidence type="ECO:0000256" key="1">
    <source>
        <dbReference type="ARBA" id="ARBA00001961"/>
    </source>
</evidence>
<dbReference type="PROSITE" id="PS51471">
    <property type="entry name" value="FE2OG_OXY"/>
    <property type="match status" value="1"/>
</dbReference>
<accession>A0A396HCD3</accession>
<dbReference type="SUPFAM" id="SSF51197">
    <property type="entry name" value="Clavaminate synthase-like"/>
    <property type="match status" value="1"/>
</dbReference>
<comment type="similarity">
    <text evidence="2 8">Belongs to the iron/ascorbate-dependent oxidoreductase family.</text>
</comment>
<dbReference type="GO" id="GO:0031418">
    <property type="term" value="F:L-ascorbic acid binding"/>
    <property type="evidence" value="ECO:0007669"/>
    <property type="project" value="UniProtKB-KW"/>
</dbReference>
<organism evidence="10 11">
    <name type="scientific">Medicago truncatula</name>
    <name type="common">Barrel medic</name>
    <name type="synonym">Medicago tribuloides</name>
    <dbReference type="NCBI Taxonomy" id="3880"/>
    <lineage>
        <taxon>Eukaryota</taxon>
        <taxon>Viridiplantae</taxon>
        <taxon>Streptophyta</taxon>
        <taxon>Embryophyta</taxon>
        <taxon>Tracheophyta</taxon>
        <taxon>Spermatophyta</taxon>
        <taxon>Magnoliopsida</taxon>
        <taxon>eudicotyledons</taxon>
        <taxon>Gunneridae</taxon>
        <taxon>Pentapetalae</taxon>
        <taxon>rosids</taxon>
        <taxon>fabids</taxon>
        <taxon>Fabales</taxon>
        <taxon>Fabaceae</taxon>
        <taxon>Papilionoideae</taxon>
        <taxon>50 kb inversion clade</taxon>
        <taxon>NPAAA clade</taxon>
        <taxon>Hologalegina</taxon>
        <taxon>IRL clade</taxon>
        <taxon>Trifolieae</taxon>
        <taxon>Medicago</taxon>
    </lineage>
</organism>
<evidence type="ECO:0000256" key="4">
    <source>
        <dbReference type="ARBA" id="ARBA00022896"/>
    </source>
</evidence>
<dbReference type="Pfam" id="PF03171">
    <property type="entry name" value="2OG-FeII_Oxy"/>
    <property type="match status" value="1"/>
</dbReference>
<dbReference type="EMBL" id="PSQE01000007">
    <property type="protein sequence ID" value="RHN48587.1"/>
    <property type="molecule type" value="Genomic_DNA"/>
</dbReference>
<dbReference type="FunFam" id="2.60.120.330:FF:000023">
    <property type="entry name" value="Feruloyl CoA ortho-hydroxylase 1"/>
    <property type="match status" value="1"/>
</dbReference>
<dbReference type="Proteomes" id="UP000265566">
    <property type="component" value="Chromosome 7"/>
</dbReference>
<keyword evidence="5 10" id="KW-0223">Dioxygenase</keyword>
<dbReference type="AlphaFoldDB" id="A0A396HCD3"/>
<evidence type="ECO:0000256" key="6">
    <source>
        <dbReference type="ARBA" id="ARBA00023002"/>
    </source>
</evidence>
<dbReference type="InterPro" id="IPR027443">
    <property type="entry name" value="IPNS-like_sf"/>
</dbReference>
<keyword evidence="6 8" id="KW-0560">Oxidoreductase</keyword>
<gene>
    <name evidence="10" type="ORF">MtrunA17_Chr7g0265351</name>
</gene>
<dbReference type="InterPro" id="IPR044861">
    <property type="entry name" value="IPNS-like_FE2OG_OXY"/>
</dbReference>
<reference evidence="11" key="1">
    <citation type="journal article" date="2018" name="Nat. Plants">
        <title>Whole-genome landscape of Medicago truncatula symbiotic genes.</title>
        <authorList>
            <person name="Pecrix Y."/>
            <person name="Staton S.E."/>
            <person name="Sallet E."/>
            <person name="Lelandais-Briere C."/>
            <person name="Moreau S."/>
            <person name="Carrere S."/>
            <person name="Blein T."/>
            <person name="Jardinaud M.F."/>
            <person name="Latrasse D."/>
            <person name="Zouine M."/>
            <person name="Zahm M."/>
            <person name="Kreplak J."/>
            <person name="Mayjonade B."/>
            <person name="Satge C."/>
            <person name="Perez M."/>
            <person name="Cauet S."/>
            <person name="Marande W."/>
            <person name="Chantry-Darmon C."/>
            <person name="Lopez-Roques C."/>
            <person name="Bouchez O."/>
            <person name="Berard A."/>
            <person name="Debelle F."/>
            <person name="Munos S."/>
            <person name="Bendahmane A."/>
            <person name="Berges H."/>
            <person name="Niebel A."/>
            <person name="Buitink J."/>
            <person name="Frugier F."/>
            <person name="Benhamed M."/>
            <person name="Crespi M."/>
            <person name="Gouzy J."/>
            <person name="Gamas P."/>
        </authorList>
    </citation>
    <scope>NUCLEOTIDE SEQUENCE [LARGE SCALE GENOMIC DNA]</scope>
    <source>
        <strain evidence="11">cv. Jemalong A17</strain>
    </source>
</reference>
<dbReference type="InterPro" id="IPR050295">
    <property type="entry name" value="Plant_2OG-oxidoreductases"/>
</dbReference>
<comment type="caution">
    <text evidence="10">The sequence shown here is derived from an EMBL/GenBank/DDBJ whole genome shotgun (WGS) entry which is preliminary data.</text>
</comment>
<dbReference type="GO" id="GO:0051213">
    <property type="term" value="F:dioxygenase activity"/>
    <property type="evidence" value="ECO:0007669"/>
    <property type="project" value="UniProtKB-KW"/>
</dbReference>
<sequence>MYIDYNSRENNFLLSHSHNIIVLRLDKCKIIPQDSEQSIPIIDFTNWEDIQVQDSIFSAATKWGFFQIVNHGIPINAVDDLKASVHKFFELPVEEKKSLKENSPPDVVRLATSFSPHAESVLEWKDHLHLVYTSEEKIHAYWPPVCKDQALEYMKYAEAFIRKLLKVLLKKLNVKELGREREHALMDTMSLGFVYYPACPAPELVSGVSPHSDITSITVLLQDDIGGLYVRGKDSDGWINVPPVNGALVVNIGDVLQIMSNECYKSIEHRVVANRNKTRISMPIFVNPAPDAIIGPLSKTLKNGDEPLYKQVVYSDYFNHFFSKAHDGKKTIEFAKI</sequence>
<dbReference type="GO" id="GO:0009805">
    <property type="term" value="P:coumarin biosynthetic process"/>
    <property type="evidence" value="ECO:0007669"/>
    <property type="project" value="UniProtKB-ARBA"/>
</dbReference>
<name>A0A396HCD3_MEDTR</name>
<keyword evidence="7 8" id="KW-0408">Iron</keyword>